<protein>
    <submittedName>
        <fullName evidence="5">CWF19 like cell cycle control factor 2</fullName>
    </submittedName>
</protein>
<feature type="compositionally biased region" description="Basic and acidic residues" evidence="2">
    <location>
        <begin position="191"/>
        <end position="208"/>
    </location>
</feature>
<evidence type="ECO:0000256" key="2">
    <source>
        <dbReference type="SAM" id="MobiDB-lite"/>
    </source>
</evidence>
<dbReference type="PANTHER" id="PTHR12072:SF5">
    <property type="entry name" value="CWF19-LIKE PROTEIN 2"/>
    <property type="match status" value="1"/>
</dbReference>
<name>A0A8C4R4H7_EPTBU</name>
<dbReference type="InterPro" id="IPR006767">
    <property type="entry name" value="Cwf19-like_C_dom-2"/>
</dbReference>
<sequence>GSKPKKKSKKEKTKKKKKKKVTLKHQTKGSVSSSHSSSRDEWMNLDFLTLKSVSLAGIQAEKQKVRDEEREKKDVLEQPGVHERELNPYWKSGGTGLPPAHAEALAGNSRVGDCGVSWLHRSYQRMKERAQNEGRHLDSIIEERYGVRALGYDSFRIVKMHDVLECFVQYNIKVSGEKNGDGCQRRGARGPTDEWRNQQRQKDQRRTFGDTSSRAGERNGNKGWRRGWRKPGNEERSDFKRALKEREDIEHQDLPKIRNSTEHWLNPSSLPKCSFLKPSDDDYDFGIGTKEKSSLASTKPKSCSLRSQQDDSTKACTEARCESDELPTTACLDKDAAKVDPLPQVHAYTRRHQGACVKTHVDGKRIRYFDDDDNYSLQDLVRREHMSTAEDQNYAFSHLFTKVREHTDREHYTLDDMFVSAAGGAGRSADEEMQQCRRAAAEQRKLAGLMANCGLCFDSPELRKHLVVAVGSKVFMSLPNHQSLVEGHCIIAPLQHFTAGNALDEDVWAEMQTFRKALVQMFSQDNKDCVFLEICTNSKRRYHMKYECVPLDHDLGNLAPMYFKKAIQECDEEWSMNKKLVDLSQQDIRRVVPKGLPYFSVDFGLQGGFAHIIEDKQKFPHYFGKEVLGGMLDAEPRLWRKPPREGFEEQRRKVLRFAQMWKSFDFTRSKC</sequence>
<dbReference type="Pfam" id="PF04676">
    <property type="entry name" value="CwfJ_C_2"/>
    <property type="match status" value="1"/>
</dbReference>
<proteinExistence type="inferred from homology"/>
<dbReference type="InterPro" id="IPR036265">
    <property type="entry name" value="HIT-like_sf"/>
</dbReference>
<dbReference type="SUPFAM" id="SSF54197">
    <property type="entry name" value="HIT-like"/>
    <property type="match status" value="1"/>
</dbReference>
<dbReference type="InterPro" id="IPR006768">
    <property type="entry name" value="Cwf19-like_C_dom-1"/>
</dbReference>
<feature type="region of interest" description="Disordered" evidence="2">
    <location>
        <begin position="178"/>
        <end position="238"/>
    </location>
</feature>
<feature type="compositionally biased region" description="Basic residues" evidence="2">
    <location>
        <begin position="1"/>
        <end position="27"/>
    </location>
</feature>
<dbReference type="Ensembl" id="ENSEBUT00000025406.1">
    <property type="protein sequence ID" value="ENSEBUP00000024829.1"/>
    <property type="gene ID" value="ENSEBUG00000015330.1"/>
</dbReference>
<dbReference type="PANTHER" id="PTHR12072">
    <property type="entry name" value="CWF19, CELL CYCLE CONTROL PROTEIN"/>
    <property type="match status" value="1"/>
</dbReference>
<dbReference type="Proteomes" id="UP000694388">
    <property type="component" value="Unplaced"/>
</dbReference>
<keyword evidence="6" id="KW-1185">Reference proteome</keyword>
<feature type="domain" description="Cwf19-like protein C-terminal" evidence="3">
    <location>
        <begin position="573"/>
        <end position="667"/>
    </location>
</feature>
<reference evidence="5" key="1">
    <citation type="submission" date="2025-08" db="UniProtKB">
        <authorList>
            <consortium name="Ensembl"/>
        </authorList>
    </citation>
    <scope>IDENTIFICATION</scope>
</reference>
<accession>A0A8C4R4H7</accession>
<dbReference type="InterPro" id="IPR040194">
    <property type="entry name" value="Cwf19-like"/>
</dbReference>
<dbReference type="Pfam" id="PF04677">
    <property type="entry name" value="CwfJ_C_1"/>
    <property type="match status" value="1"/>
</dbReference>
<dbReference type="GeneTree" id="ENSGT00940000155627"/>
<reference evidence="5" key="2">
    <citation type="submission" date="2025-09" db="UniProtKB">
        <authorList>
            <consortium name="Ensembl"/>
        </authorList>
    </citation>
    <scope>IDENTIFICATION</scope>
</reference>
<feature type="region of interest" description="Disordered" evidence="2">
    <location>
        <begin position="1"/>
        <end position="40"/>
    </location>
</feature>
<evidence type="ECO:0000259" key="3">
    <source>
        <dbReference type="Pfam" id="PF04676"/>
    </source>
</evidence>
<feature type="domain" description="Cwf19-like C-terminal" evidence="4">
    <location>
        <begin position="442"/>
        <end position="564"/>
    </location>
</feature>
<dbReference type="OMA" id="CTEARCE"/>
<evidence type="ECO:0000259" key="4">
    <source>
        <dbReference type="Pfam" id="PF04677"/>
    </source>
</evidence>
<evidence type="ECO:0000313" key="5">
    <source>
        <dbReference type="Ensembl" id="ENSEBUP00000024829.1"/>
    </source>
</evidence>
<dbReference type="AlphaFoldDB" id="A0A8C4R4H7"/>
<comment type="similarity">
    <text evidence="1">Belongs to the CWF19 family.</text>
</comment>
<dbReference type="GO" id="GO:0071014">
    <property type="term" value="C:post-mRNA release spliceosomal complex"/>
    <property type="evidence" value="ECO:0007669"/>
    <property type="project" value="TreeGrafter"/>
</dbReference>
<organism evidence="5 6">
    <name type="scientific">Eptatretus burgeri</name>
    <name type="common">Inshore hagfish</name>
    <dbReference type="NCBI Taxonomy" id="7764"/>
    <lineage>
        <taxon>Eukaryota</taxon>
        <taxon>Metazoa</taxon>
        <taxon>Chordata</taxon>
        <taxon>Craniata</taxon>
        <taxon>Vertebrata</taxon>
        <taxon>Cyclostomata</taxon>
        <taxon>Myxini</taxon>
        <taxon>Myxiniformes</taxon>
        <taxon>Myxinidae</taxon>
        <taxon>Eptatretinae</taxon>
        <taxon>Eptatretus</taxon>
    </lineage>
</organism>
<evidence type="ECO:0000256" key="1">
    <source>
        <dbReference type="ARBA" id="ARBA00006795"/>
    </source>
</evidence>
<evidence type="ECO:0000313" key="6">
    <source>
        <dbReference type="Proteomes" id="UP000694388"/>
    </source>
</evidence>
<dbReference type="GO" id="GO:0000398">
    <property type="term" value="P:mRNA splicing, via spliceosome"/>
    <property type="evidence" value="ECO:0007669"/>
    <property type="project" value="TreeGrafter"/>
</dbReference>